<feature type="domain" description="Carrier" evidence="3">
    <location>
        <begin position="450"/>
        <end position="531"/>
    </location>
</feature>
<dbReference type="InterPro" id="IPR036736">
    <property type="entry name" value="ACP-like_sf"/>
</dbReference>
<dbReference type="EMBL" id="ML742061">
    <property type="protein sequence ID" value="KAE8151984.1"/>
    <property type="molecule type" value="Genomic_DNA"/>
</dbReference>
<evidence type="ECO:0000256" key="2">
    <source>
        <dbReference type="ARBA" id="ARBA00022553"/>
    </source>
</evidence>
<evidence type="ECO:0000313" key="4">
    <source>
        <dbReference type="EMBL" id="KAE8151984.1"/>
    </source>
</evidence>
<dbReference type="InterPro" id="IPR036291">
    <property type="entry name" value="NAD(P)-bd_dom_sf"/>
</dbReference>
<evidence type="ECO:0000313" key="5">
    <source>
        <dbReference type="Proteomes" id="UP000325780"/>
    </source>
</evidence>
<accession>A0A5N6U0B5</accession>
<reference evidence="4 5" key="1">
    <citation type="submission" date="2019-04" db="EMBL/GenBank/DDBJ databases">
        <title>Friends and foes A comparative genomics study of 23 Aspergillus species from section Flavi.</title>
        <authorList>
            <consortium name="DOE Joint Genome Institute"/>
            <person name="Kjaerbolling I."/>
            <person name="Vesth T."/>
            <person name="Frisvad J.C."/>
            <person name="Nybo J.L."/>
            <person name="Theobald S."/>
            <person name="Kildgaard S."/>
            <person name="Isbrandt T."/>
            <person name="Kuo A."/>
            <person name="Sato A."/>
            <person name="Lyhne E.K."/>
            <person name="Kogle M.E."/>
            <person name="Wiebenga A."/>
            <person name="Kun R.S."/>
            <person name="Lubbers R.J."/>
            <person name="Makela M.R."/>
            <person name="Barry K."/>
            <person name="Chovatia M."/>
            <person name="Clum A."/>
            <person name="Daum C."/>
            <person name="Haridas S."/>
            <person name="He G."/>
            <person name="LaButti K."/>
            <person name="Lipzen A."/>
            <person name="Mondo S."/>
            <person name="Riley R."/>
            <person name="Salamov A."/>
            <person name="Simmons B.A."/>
            <person name="Magnuson J.K."/>
            <person name="Henrissat B."/>
            <person name="Mortensen U.H."/>
            <person name="Larsen T.O."/>
            <person name="Devries R.P."/>
            <person name="Grigoriev I.V."/>
            <person name="Machida M."/>
            <person name="Baker S.E."/>
            <person name="Andersen M.R."/>
        </authorList>
    </citation>
    <scope>NUCLEOTIDE SEQUENCE [LARGE SCALE GENOMIC DNA]</scope>
    <source>
        <strain evidence="4 5">IBT 18842</strain>
    </source>
</reference>
<dbReference type="InterPro" id="IPR009081">
    <property type="entry name" value="PP-bd_ACP"/>
</dbReference>
<dbReference type="Gene3D" id="1.10.1200.10">
    <property type="entry name" value="ACP-like"/>
    <property type="match status" value="1"/>
</dbReference>
<dbReference type="Proteomes" id="UP000325780">
    <property type="component" value="Unassembled WGS sequence"/>
</dbReference>
<protein>
    <submittedName>
        <fullName evidence="4">KR domain-containing protein</fullName>
    </submittedName>
</protein>
<dbReference type="InterPro" id="IPR050091">
    <property type="entry name" value="PKS_NRPS_Biosynth_Enz"/>
</dbReference>
<name>A0A5N6U0B5_ASPAV</name>
<evidence type="ECO:0000259" key="3">
    <source>
        <dbReference type="PROSITE" id="PS50075"/>
    </source>
</evidence>
<keyword evidence="1" id="KW-0596">Phosphopantetheine</keyword>
<organism evidence="4 5">
    <name type="scientific">Aspergillus avenaceus</name>
    <dbReference type="NCBI Taxonomy" id="36643"/>
    <lineage>
        <taxon>Eukaryota</taxon>
        <taxon>Fungi</taxon>
        <taxon>Dikarya</taxon>
        <taxon>Ascomycota</taxon>
        <taxon>Pezizomycotina</taxon>
        <taxon>Eurotiomycetes</taxon>
        <taxon>Eurotiomycetidae</taxon>
        <taxon>Eurotiales</taxon>
        <taxon>Aspergillaceae</taxon>
        <taxon>Aspergillus</taxon>
        <taxon>Aspergillus subgen. Circumdati</taxon>
    </lineage>
</organism>
<dbReference type="InterPro" id="IPR006162">
    <property type="entry name" value="Ppantetheine_attach_site"/>
</dbReference>
<sequence>MVNQENYKASDIELVAIVGMAAWIMQVGHTREISVTVVAGKDDSYHLEIPPEMTIRPDDVAGIQRWLTSTDDASFVVAADYSIPAQEVWRLMPALGQFDLSEGMLEIPLDPLPFTRGFCFHVTRLSSLVMENPRAIQELLEDVLSLLRAYPALRRRPVDHNIGALKQRYDDPPHSVVRYKYGSSKVKEASREALRCGCYGSAVNFVSLARSGADKEEAARIVQTLREAGAEVQVHRADAADEAAVVRIVREINSLFEQMAHGQFTAIVRPKVAGALSLHNALAYQSLDFFIMTSSLSAVLGIPSQTNYCAANFFLDALARHRCRNGQAATALALPMILDVGVVAENEHLEVALTRKAIYGIDESEMLHSFEVAMHPAAATGPSPLILGVEPTFLARAIEASQSTEPFWCNDARFCLVRSAVDDLRSAAGQRIVGGGGLMEALRAAETRESRLNTVTNHIMEQCGRILMVPVEKFEHDGPSIASYGLDSMIGVELRSWLFEEFGLDMDFQSLLRSTQTFRTLSEQALASLSR</sequence>
<evidence type="ECO:0000256" key="1">
    <source>
        <dbReference type="ARBA" id="ARBA00022450"/>
    </source>
</evidence>
<dbReference type="GO" id="GO:0004312">
    <property type="term" value="F:fatty acid synthase activity"/>
    <property type="evidence" value="ECO:0007669"/>
    <property type="project" value="TreeGrafter"/>
</dbReference>
<dbReference type="SUPFAM" id="SSF51735">
    <property type="entry name" value="NAD(P)-binding Rossmann-fold domains"/>
    <property type="match status" value="1"/>
</dbReference>
<dbReference type="GO" id="GO:0044550">
    <property type="term" value="P:secondary metabolite biosynthetic process"/>
    <property type="evidence" value="ECO:0007669"/>
    <property type="project" value="TreeGrafter"/>
</dbReference>
<dbReference type="SMART" id="SM00822">
    <property type="entry name" value="PKS_KR"/>
    <property type="match status" value="1"/>
</dbReference>
<dbReference type="PANTHER" id="PTHR43775:SF37">
    <property type="entry name" value="SI:DKEY-61P9.11"/>
    <property type="match status" value="1"/>
</dbReference>
<dbReference type="AlphaFoldDB" id="A0A5N6U0B5"/>
<dbReference type="Pfam" id="PF00550">
    <property type="entry name" value="PP-binding"/>
    <property type="match status" value="1"/>
</dbReference>
<dbReference type="SUPFAM" id="SSF47336">
    <property type="entry name" value="ACP-like"/>
    <property type="match status" value="1"/>
</dbReference>
<dbReference type="Pfam" id="PF08659">
    <property type="entry name" value="KR"/>
    <property type="match status" value="1"/>
</dbReference>
<dbReference type="InterPro" id="IPR057326">
    <property type="entry name" value="KR_dom"/>
</dbReference>
<dbReference type="InterPro" id="IPR013968">
    <property type="entry name" value="PKS_KR"/>
</dbReference>
<keyword evidence="5" id="KW-1185">Reference proteome</keyword>
<dbReference type="GO" id="GO:0006633">
    <property type="term" value="P:fatty acid biosynthetic process"/>
    <property type="evidence" value="ECO:0007669"/>
    <property type="project" value="TreeGrafter"/>
</dbReference>
<gene>
    <name evidence="4" type="ORF">BDV25DRAFT_138348</name>
</gene>
<dbReference type="OrthoDB" id="4510684at2759"/>
<dbReference type="PROSITE" id="PS50075">
    <property type="entry name" value="CARRIER"/>
    <property type="match status" value="1"/>
</dbReference>
<dbReference type="GO" id="GO:0016874">
    <property type="term" value="F:ligase activity"/>
    <property type="evidence" value="ECO:0007669"/>
    <property type="project" value="UniProtKB-KW"/>
</dbReference>
<dbReference type="PANTHER" id="PTHR43775">
    <property type="entry name" value="FATTY ACID SYNTHASE"/>
    <property type="match status" value="1"/>
</dbReference>
<proteinExistence type="predicted"/>
<keyword evidence="2" id="KW-0597">Phosphoprotein</keyword>
<dbReference type="PROSITE" id="PS00012">
    <property type="entry name" value="PHOSPHOPANTETHEINE"/>
    <property type="match status" value="1"/>
</dbReference>
<dbReference type="Gene3D" id="3.40.50.720">
    <property type="entry name" value="NAD(P)-binding Rossmann-like Domain"/>
    <property type="match status" value="1"/>
</dbReference>